<name>A0AAP2BRL5_KLEOX</name>
<sequence length="97" mass="11420">MTIVISKEIEEKLRTKHQVTNKEVYECLANCKGNLLIDNREQHRTNPPTNWIIAETNRRRELKVCFMIIDGDIHIKSAFEPNEKEQKIYAQHGKKTT</sequence>
<accession>A0AAP2BRL5</accession>
<dbReference type="Proteomes" id="UP000673434">
    <property type="component" value="Unassembled WGS sequence"/>
</dbReference>
<proteinExistence type="predicted"/>
<protein>
    <recommendedName>
        <fullName evidence="3">ADP-ribosyl-(Dinitrogen reductase) hydrolase</fullName>
    </recommendedName>
</protein>
<keyword evidence="2" id="KW-1185">Reference proteome</keyword>
<dbReference type="AlphaFoldDB" id="A0AAP2BRL5"/>
<organism evidence="1 2">
    <name type="scientific">Klebsiella oxytoca</name>
    <dbReference type="NCBI Taxonomy" id="571"/>
    <lineage>
        <taxon>Bacteria</taxon>
        <taxon>Pseudomonadati</taxon>
        <taxon>Pseudomonadota</taxon>
        <taxon>Gammaproteobacteria</taxon>
        <taxon>Enterobacterales</taxon>
        <taxon>Enterobacteriaceae</taxon>
        <taxon>Klebsiella/Raoultella group</taxon>
        <taxon>Klebsiella</taxon>
    </lineage>
</organism>
<evidence type="ECO:0000313" key="2">
    <source>
        <dbReference type="Proteomes" id="UP000673434"/>
    </source>
</evidence>
<evidence type="ECO:0008006" key="3">
    <source>
        <dbReference type="Google" id="ProtNLM"/>
    </source>
</evidence>
<evidence type="ECO:0000313" key="1">
    <source>
        <dbReference type="EMBL" id="MBQ0604500.1"/>
    </source>
</evidence>
<gene>
    <name evidence="1" type="ORF">J7S78_32580</name>
</gene>
<reference evidence="1 2" key="1">
    <citation type="submission" date="2021-03" db="EMBL/GenBank/DDBJ databases">
        <authorList>
            <person name="Stanton E."/>
        </authorList>
    </citation>
    <scope>NUCLEOTIDE SEQUENCE [LARGE SCALE GENOMIC DNA]</scope>
    <source>
        <strain evidence="1 2">2020EL-00037</strain>
    </source>
</reference>
<dbReference type="EMBL" id="JAGKON010000080">
    <property type="protein sequence ID" value="MBQ0604500.1"/>
    <property type="molecule type" value="Genomic_DNA"/>
</dbReference>
<comment type="caution">
    <text evidence="1">The sequence shown here is derived from an EMBL/GenBank/DDBJ whole genome shotgun (WGS) entry which is preliminary data.</text>
</comment>
<dbReference type="RefSeq" id="WP_080463864.1">
    <property type="nucleotide sequence ID" value="NZ_JAGKON010000080.1"/>
</dbReference>